<evidence type="ECO:0000313" key="2">
    <source>
        <dbReference type="Proteomes" id="UP000324222"/>
    </source>
</evidence>
<protein>
    <submittedName>
        <fullName evidence="1">Uncharacterized protein</fullName>
    </submittedName>
</protein>
<evidence type="ECO:0000313" key="1">
    <source>
        <dbReference type="EMBL" id="MPC46376.1"/>
    </source>
</evidence>
<dbReference type="AlphaFoldDB" id="A0A5B7FLJ4"/>
<sequence length="161" mass="16416">MYSAVGRPPPVPGRRLGLLVLAGPGLAGAGGRVSAAPLQALGYGLNDARVEVRRPARPIPPYPAPPRPAPPPLCSVTYHKLASLFWILGSAPQVSGSSVRCENSWQSSAGQGEAGRAVPRPLNSELNNLVWCLVASGVVVLRGGPGPTPASTKTCGGGDRG</sequence>
<dbReference type="EMBL" id="VSRR010007174">
    <property type="protein sequence ID" value="MPC46376.1"/>
    <property type="molecule type" value="Genomic_DNA"/>
</dbReference>
<proteinExistence type="predicted"/>
<keyword evidence="2" id="KW-1185">Reference proteome</keyword>
<gene>
    <name evidence="1" type="ORF">E2C01_040096</name>
</gene>
<reference evidence="1 2" key="1">
    <citation type="submission" date="2019-05" db="EMBL/GenBank/DDBJ databases">
        <title>Another draft genome of Portunus trituberculatus and its Hox gene families provides insights of decapod evolution.</title>
        <authorList>
            <person name="Jeong J.-H."/>
            <person name="Song I."/>
            <person name="Kim S."/>
            <person name="Choi T."/>
            <person name="Kim D."/>
            <person name="Ryu S."/>
            <person name="Kim W."/>
        </authorList>
    </citation>
    <scope>NUCLEOTIDE SEQUENCE [LARGE SCALE GENOMIC DNA]</scope>
    <source>
        <tissue evidence="1">Muscle</tissue>
    </source>
</reference>
<name>A0A5B7FLJ4_PORTR</name>
<organism evidence="1 2">
    <name type="scientific">Portunus trituberculatus</name>
    <name type="common">Swimming crab</name>
    <name type="synonym">Neptunus trituberculatus</name>
    <dbReference type="NCBI Taxonomy" id="210409"/>
    <lineage>
        <taxon>Eukaryota</taxon>
        <taxon>Metazoa</taxon>
        <taxon>Ecdysozoa</taxon>
        <taxon>Arthropoda</taxon>
        <taxon>Crustacea</taxon>
        <taxon>Multicrustacea</taxon>
        <taxon>Malacostraca</taxon>
        <taxon>Eumalacostraca</taxon>
        <taxon>Eucarida</taxon>
        <taxon>Decapoda</taxon>
        <taxon>Pleocyemata</taxon>
        <taxon>Brachyura</taxon>
        <taxon>Eubrachyura</taxon>
        <taxon>Portunoidea</taxon>
        <taxon>Portunidae</taxon>
        <taxon>Portuninae</taxon>
        <taxon>Portunus</taxon>
    </lineage>
</organism>
<accession>A0A5B7FLJ4</accession>
<dbReference type="Proteomes" id="UP000324222">
    <property type="component" value="Unassembled WGS sequence"/>
</dbReference>
<comment type="caution">
    <text evidence="1">The sequence shown here is derived from an EMBL/GenBank/DDBJ whole genome shotgun (WGS) entry which is preliminary data.</text>
</comment>